<accession>A0ABW5WPJ2</accession>
<sequence>MQNLKYIVVSCLFVIACKTETQLTAEKIIDKTIEVSGGENYLKANIEFDFRGKHYRSHRAGGSFQYERQFTDSIGNIKDVLNNDGFQRYVNNNSVVVIDSMIPKYSASVNSVHYFALLPYGLNDAAVNKSSLGKVTIKDKFYHKIKVTFDQEGGGEDFEDVFVYWIDTETFKVDYLAYSYIETDGVGMRFREAYNERIINGLRFVDYKNYKPIDEALKLNALDKAFESNQLKLLSKIELKNIQVN</sequence>
<dbReference type="Pfam" id="PF20113">
    <property type="entry name" value="DUF6503"/>
    <property type="match status" value="1"/>
</dbReference>
<dbReference type="InterPro" id="IPR045444">
    <property type="entry name" value="DUF6503"/>
</dbReference>
<organism evidence="1 2">
    <name type="scientific">Lacinutrix iliipiscaria</name>
    <dbReference type="NCBI Taxonomy" id="1230532"/>
    <lineage>
        <taxon>Bacteria</taxon>
        <taxon>Pseudomonadati</taxon>
        <taxon>Bacteroidota</taxon>
        <taxon>Flavobacteriia</taxon>
        <taxon>Flavobacteriales</taxon>
        <taxon>Flavobacteriaceae</taxon>
        <taxon>Lacinutrix</taxon>
    </lineage>
</organism>
<evidence type="ECO:0000313" key="1">
    <source>
        <dbReference type="EMBL" id="MFD2823859.1"/>
    </source>
</evidence>
<proteinExistence type="predicted"/>
<dbReference type="RefSeq" id="WP_183488126.1">
    <property type="nucleotide sequence ID" value="NZ_JBHUOV010000002.1"/>
</dbReference>
<dbReference type="PROSITE" id="PS51257">
    <property type="entry name" value="PROKAR_LIPOPROTEIN"/>
    <property type="match status" value="1"/>
</dbReference>
<evidence type="ECO:0000313" key="2">
    <source>
        <dbReference type="Proteomes" id="UP001597533"/>
    </source>
</evidence>
<comment type="caution">
    <text evidence="1">The sequence shown here is derived from an EMBL/GenBank/DDBJ whole genome shotgun (WGS) entry which is preliminary data.</text>
</comment>
<reference evidence="2" key="1">
    <citation type="journal article" date="2019" name="Int. J. Syst. Evol. Microbiol.">
        <title>The Global Catalogue of Microorganisms (GCM) 10K type strain sequencing project: providing services to taxonomists for standard genome sequencing and annotation.</title>
        <authorList>
            <consortium name="The Broad Institute Genomics Platform"/>
            <consortium name="The Broad Institute Genome Sequencing Center for Infectious Disease"/>
            <person name="Wu L."/>
            <person name="Ma J."/>
        </authorList>
    </citation>
    <scope>NUCLEOTIDE SEQUENCE [LARGE SCALE GENOMIC DNA]</scope>
    <source>
        <strain evidence="2">KCTC 32141</strain>
    </source>
</reference>
<name>A0ABW5WPJ2_9FLAO</name>
<gene>
    <name evidence="1" type="ORF">ACFS5M_09275</name>
</gene>
<dbReference type="EMBL" id="JBHUOV010000002">
    <property type="protein sequence ID" value="MFD2823859.1"/>
    <property type="molecule type" value="Genomic_DNA"/>
</dbReference>
<dbReference type="Proteomes" id="UP001597533">
    <property type="component" value="Unassembled WGS sequence"/>
</dbReference>
<protein>
    <submittedName>
        <fullName evidence="1">DUF6503 family protein</fullName>
    </submittedName>
</protein>
<keyword evidence="2" id="KW-1185">Reference proteome</keyword>